<evidence type="ECO:0000313" key="9">
    <source>
        <dbReference type="EMBL" id="EGG16714.1"/>
    </source>
</evidence>
<evidence type="ECO:0000256" key="5">
    <source>
        <dbReference type="ARBA" id="ARBA00022454"/>
    </source>
</evidence>
<organism evidence="9 10">
    <name type="scientific">Cavenderia fasciculata</name>
    <name type="common">Slime mold</name>
    <name type="synonym">Dictyostelium fasciculatum</name>
    <dbReference type="NCBI Taxonomy" id="261658"/>
    <lineage>
        <taxon>Eukaryota</taxon>
        <taxon>Amoebozoa</taxon>
        <taxon>Evosea</taxon>
        <taxon>Eumycetozoa</taxon>
        <taxon>Dictyostelia</taxon>
        <taxon>Acytosteliales</taxon>
        <taxon>Cavenderiaceae</taxon>
        <taxon>Cavenderia</taxon>
    </lineage>
</organism>
<dbReference type="GO" id="GO:0030527">
    <property type="term" value="F:structural constituent of chromatin"/>
    <property type="evidence" value="ECO:0007669"/>
    <property type="project" value="InterPro"/>
</dbReference>
<dbReference type="GO" id="GO:0000786">
    <property type="term" value="C:nucleosome"/>
    <property type="evidence" value="ECO:0007669"/>
    <property type="project" value="UniProtKB-KW"/>
</dbReference>
<keyword evidence="6" id="KW-0238">DNA-binding</keyword>
<dbReference type="OrthoDB" id="30550at2759"/>
<evidence type="ECO:0000256" key="7">
    <source>
        <dbReference type="SAM" id="MobiDB-lite"/>
    </source>
</evidence>
<dbReference type="FunFam" id="1.10.20.10:FF:000043">
    <property type="entry name" value="Histone H2B"/>
    <property type="match status" value="1"/>
</dbReference>
<dbReference type="InterPro" id="IPR009072">
    <property type="entry name" value="Histone-fold"/>
</dbReference>
<comment type="similarity">
    <text evidence="3">Belongs to the histone H2B family.</text>
</comment>
<dbReference type="GO" id="GO:0003677">
    <property type="term" value="F:DNA binding"/>
    <property type="evidence" value="ECO:0007669"/>
    <property type="project" value="InterPro"/>
</dbReference>
<evidence type="ECO:0000313" key="10">
    <source>
        <dbReference type="Proteomes" id="UP000007797"/>
    </source>
</evidence>
<feature type="domain" description="Core Histone H2A/H2B/H3" evidence="8">
    <location>
        <begin position="35"/>
        <end position="124"/>
    </location>
</feature>
<evidence type="ECO:0000259" key="8">
    <source>
        <dbReference type="Pfam" id="PF00125"/>
    </source>
</evidence>
<dbReference type="SMART" id="SM00427">
    <property type="entry name" value="H2B"/>
    <property type="match status" value="1"/>
</dbReference>
<evidence type="ECO:0000256" key="3">
    <source>
        <dbReference type="ARBA" id="ARBA00006846"/>
    </source>
</evidence>
<feature type="compositionally biased region" description="Basic and acidic residues" evidence="7">
    <location>
        <begin position="9"/>
        <end position="22"/>
    </location>
</feature>
<comment type="subcellular location">
    <subcellularLocation>
        <location evidence="2">Chromosome</location>
    </subcellularLocation>
    <subcellularLocation>
        <location evidence="1">Nucleus</location>
    </subcellularLocation>
</comment>
<dbReference type="PANTHER" id="PTHR23428">
    <property type="entry name" value="HISTONE H2B"/>
    <property type="match status" value="1"/>
</dbReference>
<dbReference type="Proteomes" id="UP000007797">
    <property type="component" value="Unassembled WGS sequence"/>
</dbReference>
<keyword evidence="6" id="KW-0544">Nucleosome core</keyword>
<keyword evidence="5" id="KW-0158">Chromosome</keyword>
<comment type="subunit">
    <text evidence="4">The nucleosome is a histone octamer containing two molecules each of H2A, H2B, H3 and H4 assembled in one H3-H4 heterotetramer and two H2A-H2B heterodimers. The octamer wraps approximately 147 bp of DNA.</text>
</comment>
<dbReference type="Pfam" id="PF00125">
    <property type="entry name" value="Histone"/>
    <property type="match status" value="1"/>
</dbReference>
<protein>
    <submittedName>
        <fullName evidence="9">Histone H2B domain-containing protein</fullName>
    </submittedName>
</protein>
<proteinExistence type="inferred from homology"/>
<dbReference type="CDD" id="cd22910">
    <property type="entry name" value="HFD_H2B"/>
    <property type="match status" value="1"/>
</dbReference>
<name>F4Q2T8_CACFS</name>
<reference evidence="10" key="1">
    <citation type="journal article" date="2011" name="Genome Res.">
        <title>Phylogeny-wide analysis of social amoeba genomes highlights ancient origins for complex intercellular communication.</title>
        <authorList>
            <person name="Heidel A.J."/>
            <person name="Lawal H.M."/>
            <person name="Felder M."/>
            <person name="Schilde C."/>
            <person name="Helps N.R."/>
            <person name="Tunggal B."/>
            <person name="Rivero F."/>
            <person name="John U."/>
            <person name="Schleicher M."/>
            <person name="Eichinger L."/>
            <person name="Platzer M."/>
            <person name="Noegel A.A."/>
            <person name="Schaap P."/>
            <person name="Gloeckner G."/>
        </authorList>
    </citation>
    <scope>NUCLEOTIDE SEQUENCE [LARGE SCALE GENOMIC DNA]</scope>
    <source>
        <strain evidence="10">SH3</strain>
    </source>
</reference>
<keyword evidence="10" id="KW-1185">Reference proteome</keyword>
<dbReference type="GO" id="GO:0005634">
    <property type="term" value="C:nucleus"/>
    <property type="evidence" value="ECO:0007669"/>
    <property type="project" value="UniProtKB-SubCell"/>
</dbReference>
<dbReference type="Gene3D" id="1.10.20.10">
    <property type="entry name" value="Histone, subunit A"/>
    <property type="match status" value="1"/>
</dbReference>
<dbReference type="RefSeq" id="XP_004355188.1">
    <property type="nucleotide sequence ID" value="XM_004355136.1"/>
</dbReference>
<sequence length="258" mass="27736">MPPKGSSVAKKEGSAASKDKATTPKVAKTPAADGEKPKKKKKKADYTSFSIYIHKLLRQISPSSGATEGGKGSGKITISSKAMDVMNSFVHDIFERIATEAGLLARKKKRSTLHSRDIQIAVRIILSGELAKHAIVQGMAAVTKLYNGGSAIMLNSYILTLASVFLLDGCEMNIYNVTISNNTSPDSPFVCNIYIIINIFFGINVNGTGNIDTTSVNNQEPPLVQCNQFNGCLFYGSSDYNLCIDDSSNNNNNNNGGR</sequence>
<evidence type="ECO:0000256" key="2">
    <source>
        <dbReference type="ARBA" id="ARBA00004286"/>
    </source>
</evidence>
<evidence type="ECO:0000256" key="1">
    <source>
        <dbReference type="ARBA" id="ARBA00004123"/>
    </source>
</evidence>
<gene>
    <name evidence="9" type="primary">H2Bv3</name>
    <name evidence="9" type="ORF">DFA_07692</name>
</gene>
<feature type="compositionally biased region" description="Low complexity" evidence="7">
    <location>
        <begin position="23"/>
        <end position="32"/>
    </location>
</feature>
<dbReference type="InterPro" id="IPR007125">
    <property type="entry name" value="H2A/H2B/H3"/>
</dbReference>
<feature type="region of interest" description="Disordered" evidence="7">
    <location>
        <begin position="1"/>
        <end position="41"/>
    </location>
</feature>
<dbReference type="AlphaFoldDB" id="F4Q2T8"/>
<dbReference type="SUPFAM" id="SSF47113">
    <property type="entry name" value="Histone-fold"/>
    <property type="match status" value="1"/>
</dbReference>
<evidence type="ECO:0000256" key="6">
    <source>
        <dbReference type="ARBA" id="ARBA00023269"/>
    </source>
</evidence>
<dbReference type="GO" id="GO:0046982">
    <property type="term" value="F:protein heterodimerization activity"/>
    <property type="evidence" value="ECO:0007669"/>
    <property type="project" value="InterPro"/>
</dbReference>
<dbReference type="EMBL" id="GL883021">
    <property type="protein sequence ID" value="EGG16714.1"/>
    <property type="molecule type" value="Genomic_DNA"/>
</dbReference>
<dbReference type="GeneID" id="14869442"/>
<dbReference type="STRING" id="1054147.F4Q2T8"/>
<dbReference type="KEGG" id="dfa:DFA_07692"/>
<dbReference type="InterPro" id="IPR000558">
    <property type="entry name" value="Histone_H2B"/>
</dbReference>
<accession>F4Q2T8</accession>
<evidence type="ECO:0000256" key="4">
    <source>
        <dbReference type="ARBA" id="ARBA00011538"/>
    </source>
</evidence>